<dbReference type="GO" id="GO:0005886">
    <property type="term" value="C:plasma membrane"/>
    <property type="evidence" value="ECO:0007669"/>
    <property type="project" value="TreeGrafter"/>
</dbReference>
<comment type="similarity">
    <text evidence="1">Belongs to the GSP E family.</text>
</comment>
<dbReference type="Pfam" id="PF00437">
    <property type="entry name" value="T2SSE"/>
    <property type="match status" value="1"/>
</dbReference>
<comment type="caution">
    <text evidence="5">The sequence shown here is derived from an EMBL/GenBank/DDBJ whole genome shotgun (WGS) entry which is preliminary data.</text>
</comment>
<evidence type="ECO:0000256" key="1">
    <source>
        <dbReference type="ARBA" id="ARBA00006611"/>
    </source>
</evidence>
<keyword evidence="2" id="KW-0547">Nucleotide-binding</keyword>
<reference evidence="5 6" key="1">
    <citation type="journal article" date="2015" name="Nature">
        <title>rRNA introns, odd ribosomes, and small enigmatic genomes across a large radiation of phyla.</title>
        <authorList>
            <person name="Brown C.T."/>
            <person name="Hug L.A."/>
            <person name="Thomas B.C."/>
            <person name="Sharon I."/>
            <person name="Castelle C.J."/>
            <person name="Singh A."/>
            <person name="Wilkins M.J."/>
            <person name="Williams K.H."/>
            <person name="Banfield J.F."/>
        </authorList>
    </citation>
    <scope>NUCLEOTIDE SEQUENCE [LARGE SCALE GENOMIC DNA]</scope>
</reference>
<evidence type="ECO:0000313" key="5">
    <source>
        <dbReference type="EMBL" id="KKU26730.1"/>
    </source>
</evidence>
<sequence length="106" mass="11668">MLKKINQEIAGIKLFLPPETNPEKLVFWKGKGCDACHGIGYKGRIGIFEIFRKNSDIEKIILSGSLSEYAIQEIAVKQGMITMIQDGILKAIKGITSPEEVFEAAG</sequence>
<feature type="domain" description="Bacterial type II secretion system protein E" evidence="4">
    <location>
        <begin position="24"/>
        <end position="102"/>
    </location>
</feature>
<dbReference type="PANTHER" id="PTHR30258">
    <property type="entry name" value="TYPE II SECRETION SYSTEM PROTEIN GSPE-RELATED"/>
    <property type="match status" value="1"/>
</dbReference>
<dbReference type="InterPro" id="IPR027417">
    <property type="entry name" value="P-loop_NTPase"/>
</dbReference>
<dbReference type="Proteomes" id="UP000034175">
    <property type="component" value="Unassembled WGS sequence"/>
</dbReference>
<organism evidence="5 6">
    <name type="scientific">Candidatus Magasanikbacteria bacterium GW2011_GWA2_46_17</name>
    <dbReference type="NCBI Taxonomy" id="1619042"/>
    <lineage>
        <taxon>Bacteria</taxon>
        <taxon>Candidatus Magasanikiibacteriota</taxon>
    </lineage>
</organism>
<dbReference type="SUPFAM" id="SSF52540">
    <property type="entry name" value="P-loop containing nucleoside triphosphate hydrolases"/>
    <property type="match status" value="1"/>
</dbReference>
<dbReference type="InterPro" id="IPR001482">
    <property type="entry name" value="T2SS/T4SS_dom"/>
</dbReference>
<keyword evidence="3" id="KW-0067">ATP-binding</keyword>
<dbReference type="EMBL" id="LCMA01000007">
    <property type="protein sequence ID" value="KKU26730.1"/>
    <property type="molecule type" value="Genomic_DNA"/>
</dbReference>
<dbReference type="Gene3D" id="3.40.50.300">
    <property type="entry name" value="P-loop containing nucleotide triphosphate hydrolases"/>
    <property type="match status" value="1"/>
</dbReference>
<name>A0A0G1S0K1_9BACT</name>
<evidence type="ECO:0000313" key="6">
    <source>
        <dbReference type="Proteomes" id="UP000034175"/>
    </source>
</evidence>
<evidence type="ECO:0000259" key="4">
    <source>
        <dbReference type="Pfam" id="PF00437"/>
    </source>
</evidence>
<protein>
    <submittedName>
        <fullName evidence="5">Type II secretion system protein E</fullName>
    </submittedName>
</protein>
<gene>
    <name evidence="5" type="ORF">UX39_C0007G0003</name>
</gene>
<dbReference type="AlphaFoldDB" id="A0A0G1S0K1"/>
<accession>A0A0G1S0K1</accession>
<proteinExistence type="inferred from homology"/>
<dbReference type="GO" id="GO:0005524">
    <property type="term" value="F:ATP binding"/>
    <property type="evidence" value="ECO:0007669"/>
    <property type="project" value="UniProtKB-KW"/>
</dbReference>
<evidence type="ECO:0000256" key="3">
    <source>
        <dbReference type="ARBA" id="ARBA00022840"/>
    </source>
</evidence>
<evidence type="ECO:0000256" key="2">
    <source>
        <dbReference type="ARBA" id="ARBA00022741"/>
    </source>
</evidence>
<dbReference type="PANTHER" id="PTHR30258:SF1">
    <property type="entry name" value="PROTEIN TRANSPORT PROTEIN HOFB HOMOLOG"/>
    <property type="match status" value="1"/>
</dbReference>
<dbReference type="GO" id="GO:0016887">
    <property type="term" value="F:ATP hydrolysis activity"/>
    <property type="evidence" value="ECO:0007669"/>
    <property type="project" value="TreeGrafter"/>
</dbReference>